<dbReference type="OrthoDB" id="9804366at2"/>
<dbReference type="GO" id="GO:0006534">
    <property type="term" value="P:cysteine metabolic process"/>
    <property type="evidence" value="ECO:0007669"/>
    <property type="project" value="UniProtKB-UniRule"/>
</dbReference>
<dbReference type="Proteomes" id="UP000189674">
    <property type="component" value="Chromosome"/>
</dbReference>
<organism evidence="10 11">
    <name type="scientific">Anaerohalosphaera lusitana</name>
    <dbReference type="NCBI Taxonomy" id="1936003"/>
    <lineage>
        <taxon>Bacteria</taxon>
        <taxon>Pseudomonadati</taxon>
        <taxon>Planctomycetota</taxon>
        <taxon>Phycisphaerae</taxon>
        <taxon>Sedimentisphaerales</taxon>
        <taxon>Anaerohalosphaeraceae</taxon>
        <taxon>Anaerohalosphaera</taxon>
    </lineage>
</organism>
<dbReference type="PIRSF" id="PIRSF005572">
    <property type="entry name" value="NifS"/>
    <property type="match status" value="1"/>
</dbReference>
<dbReference type="InterPro" id="IPR020578">
    <property type="entry name" value="Aminotrans_V_PyrdxlP_BS"/>
</dbReference>
<evidence type="ECO:0000259" key="9">
    <source>
        <dbReference type="Pfam" id="PF00266"/>
    </source>
</evidence>
<dbReference type="AlphaFoldDB" id="A0A1U9NQE5"/>
<dbReference type="CDD" id="cd06453">
    <property type="entry name" value="SufS_like"/>
    <property type="match status" value="1"/>
</dbReference>
<evidence type="ECO:0000256" key="7">
    <source>
        <dbReference type="RuleBase" id="RU004504"/>
    </source>
</evidence>
<dbReference type="STRING" id="1936003.STSP2_03356"/>
<dbReference type="GO" id="GO:0030170">
    <property type="term" value="F:pyridoxal phosphate binding"/>
    <property type="evidence" value="ECO:0007669"/>
    <property type="project" value="UniProtKB-UniRule"/>
</dbReference>
<evidence type="ECO:0000256" key="8">
    <source>
        <dbReference type="RuleBase" id="RU004506"/>
    </source>
</evidence>
<dbReference type="InterPro" id="IPR016454">
    <property type="entry name" value="Cysteine_dSase"/>
</dbReference>
<keyword evidence="5 8" id="KW-0663">Pyridoxal phosphate</keyword>
<dbReference type="EC" id="2.8.1.7" evidence="8"/>
<dbReference type="Gene3D" id="3.40.640.10">
    <property type="entry name" value="Type I PLP-dependent aspartate aminotransferase-like (Major domain)"/>
    <property type="match status" value="1"/>
</dbReference>
<dbReference type="RefSeq" id="WP_146663762.1">
    <property type="nucleotide sequence ID" value="NZ_CP019791.1"/>
</dbReference>
<dbReference type="PROSITE" id="PS00595">
    <property type="entry name" value="AA_TRANSFER_CLASS_5"/>
    <property type="match status" value="1"/>
</dbReference>
<dbReference type="Pfam" id="PF00266">
    <property type="entry name" value="Aminotran_5"/>
    <property type="match status" value="1"/>
</dbReference>
<dbReference type="Gene3D" id="3.90.1150.10">
    <property type="entry name" value="Aspartate Aminotransferase, domain 1"/>
    <property type="match status" value="1"/>
</dbReference>
<protein>
    <recommendedName>
        <fullName evidence="8">Cysteine desulfurase</fullName>
        <ecNumber evidence="8">2.8.1.7</ecNumber>
    </recommendedName>
</protein>
<feature type="domain" description="Aminotransferase class V" evidence="9">
    <location>
        <begin position="28"/>
        <end position="396"/>
    </location>
</feature>
<evidence type="ECO:0000256" key="1">
    <source>
        <dbReference type="ARBA" id="ARBA00001933"/>
    </source>
</evidence>
<dbReference type="InterPro" id="IPR015421">
    <property type="entry name" value="PyrdxlP-dep_Trfase_major"/>
</dbReference>
<dbReference type="PANTHER" id="PTHR43586">
    <property type="entry name" value="CYSTEINE DESULFURASE"/>
    <property type="match status" value="1"/>
</dbReference>
<dbReference type="InterPro" id="IPR015424">
    <property type="entry name" value="PyrdxlP-dep_Trfase"/>
</dbReference>
<reference evidence="11" key="1">
    <citation type="submission" date="2017-02" db="EMBL/GenBank/DDBJ databases">
        <title>Comparative genomics and description of representatives of a novel lineage of planctomycetes thriving in anoxic sediments.</title>
        <authorList>
            <person name="Spring S."/>
            <person name="Bunk B."/>
            <person name="Sproer C."/>
        </authorList>
    </citation>
    <scope>NUCLEOTIDE SEQUENCE [LARGE SCALE GENOMIC DNA]</scope>
    <source>
        <strain evidence="11">ST-NAGAB-D1</strain>
    </source>
</reference>
<evidence type="ECO:0000256" key="2">
    <source>
        <dbReference type="ARBA" id="ARBA00002824"/>
    </source>
</evidence>
<name>A0A1U9NQE5_9BACT</name>
<evidence type="ECO:0000256" key="6">
    <source>
        <dbReference type="ARBA" id="ARBA00050776"/>
    </source>
</evidence>
<dbReference type="InterPro" id="IPR015422">
    <property type="entry name" value="PyrdxlP-dep_Trfase_small"/>
</dbReference>
<accession>A0A1U9NQE5</accession>
<evidence type="ECO:0000256" key="3">
    <source>
        <dbReference type="ARBA" id="ARBA00010447"/>
    </source>
</evidence>
<evidence type="ECO:0000313" key="11">
    <source>
        <dbReference type="Proteomes" id="UP000189674"/>
    </source>
</evidence>
<comment type="similarity">
    <text evidence="3 8">Belongs to the class-V pyridoxal-phosphate-dependent aminotransferase family. Csd subfamily.</text>
</comment>
<evidence type="ECO:0000256" key="4">
    <source>
        <dbReference type="ARBA" id="ARBA00022679"/>
    </source>
</evidence>
<dbReference type="SUPFAM" id="SSF53383">
    <property type="entry name" value="PLP-dependent transferases"/>
    <property type="match status" value="1"/>
</dbReference>
<keyword evidence="4 8" id="KW-0808">Transferase</keyword>
<comment type="catalytic activity">
    <reaction evidence="6 8">
        <text>(sulfur carrier)-H + L-cysteine = (sulfur carrier)-SH + L-alanine</text>
        <dbReference type="Rhea" id="RHEA:43892"/>
        <dbReference type="Rhea" id="RHEA-COMP:14737"/>
        <dbReference type="Rhea" id="RHEA-COMP:14739"/>
        <dbReference type="ChEBI" id="CHEBI:29917"/>
        <dbReference type="ChEBI" id="CHEBI:35235"/>
        <dbReference type="ChEBI" id="CHEBI:57972"/>
        <dbReference type="ChEBI" id="CHEBI:64428"/>
        <dbReference type="EC" id="2.8.1.7"/>
    </reaction>
</comment>
<dbReference type="GO" id="GO:0031071">
    <property type="term" value="F:cysteine desulfurase activity"/>
    <property type="evidence" value="ECO:0007669"/>
    <property type="project" value="UniProtKB-UniRule"/>
</dbReference>
<dbReference type="KEGG" id="alus:STSP2_03356"/>
<dbReference type="InterPro" id="IPR010970">
    <property type="entry name" value="Cys_dSase_SufS"/>
</dbReference>
<dbReference type="NCBIfam" id="TIGR01979">
    <property type="entry name" value="sufS"/>
    <property type="match status" value="1"/>
</dbReference>
<dbReference type="EMBL" id="CP019791">
    <property type="protein sequence ID" value="AQT70152.1"/>
    <property type="molecule type" value="Genomic_DNA"/>
</dbReference>
<comment type="cofactor">
    <cofactor evidence="1 7">
        <name>pyridoxal 5'-phosphate</name>
        <dbReference type="ChEBI" id="CHEBI:597326"/>
    </cofactor>
</comment>
<sequence length="410" mass="44758">MNQDFNIEKIRQDFPILSQQVYGKPLAYLDNAATTQKPRSVLDAITDYYTTTNSNIHRGTHALSEKASGAYETARKTVRHFLNADQPEEIIFTSGTTASINLVAGSFTDKFVSPGDEIIISQMEHHSNLVPWQILCKKTGAILKTIPLQDSSALSLNAIEELISDKTKLIAVTYVSNVLGTTNPIKRIVDLAHSHGKPVLVDAAQAVQHMPVDVHELDCDFLAFSGHKIYAGTGIGVLYAKSKWLESIPPWKGGGGMINSVSIRKTFYADPPLKFEAGTPNIAGAISLAAAIDYIQSIGIEKIAAHEAEVLNYMHDKLSSLPGLTIYGSKSNRHGAISFNLEDVDNYDAGLILDKMGVAVRTGTHCAEPLMQHYGITGTIRASIGMYNTKEEVDRLYEGLKKVQAMLQLT</sequence>
<gene>
    <name evidence="10" type="primary">sufS</name>
    <name evidence="10" type="ORF">STSP2_03356</name>
</gene>
<evidence type="ECO:0000313" key="10">
    <source>
        <dbReference type="EMBL" id="AQT70152.1"/>
    </source>
</evidence>
<proteinExistence type="inferred from homology"/>
<evidence type="ECO:0000256" key="5">
    <source>
        <dbReference type="ARBA" id="ARBA00022898"/>
    </source>
</evidence>
<comment type="function">
    <text evidence="2 8">Catalyzes the removal of elemental sulfur and selenium atoms from L-cysteine, L-cystine, L-selenocysteine, and L-selenocystine to produce L-alanine.</text>
</comment>
<keyword evidence="11" id="KW-1185">Reference proteome</keyword>
<dbReference type="PANTHER" id="PTHR43586:SF8">
    <property type="entry name" value="CYSTEINE DESULFURASE 1, CHLOROPLASTIC"/>
    <property type="match status" value="1"/>
</dbReference>
<dbReference type="InterPro" id="IPR000192">
    <property type="entry name" value="Aminotrans_V_dom"/>
</dbReference>